<protein>
    <submittedName>
        <fullName evidence="2">Uncharacterized protein</fullName>
    </submittedName>
</protein>
<sequence>MDCFPEGNLDGMRSSSGAHGVELVETGVDMDAEQGFDAKLGVAFTRVNVCFETQRHGEAGSSQKEVLAAAAAVGKCNMAVDRSKISRSLFVHEESIRCWQNAAALSMLWGSAKPNFVLYGVQAKWAPPCITMAELEAAPLPEGNDRGPQGAVAATKMDAGSFDTPCEHDEFDDDDDFGHFATAAGALPTSAADANHIPAADNAATSVVTNNCDSTNGTSLPNMCTCDSDDDSGTSRDASGPARRGSADLPSSGESGGVKREDSFDDFQQAVAPPPFEAGARTGGGRKRLC</sequence>
<comment type="caution">
    <text evidence="2">The sequence shown here is derived from an EMBL/GenBank/DDBJ whole genome shotgun (WGS) entry which is preliminary data.</text>
</comment>
<dbReference type="EMBL" id="JABSTU010000006">
    <property type="protein sequence ID" value="KAH8028891.1"/>
    <property type="molecule type" value="Genomic_DNA"/>
</dbReference>
<feature type="region of interest" description="Disordered" evidence="1">
    <location>
        <begin position="219"/>
        <end position="290"/>
    </location>
</feature>
<organism evidence="2 3">
    <name type="scientific">Rhipicephalus microplus</name>
    <name type="common">Cattle tick</name>
    <name type="synonym">Boophilus microplus</name>
    <dbReference type="NCBI Taxonomy" id="6941"/>
    <lineage>
        <taxon>Eukaryota</taxon>
        <taxon>Metazoa</taxon>
        <taxon>Ecdysozoa</taxon>
        <taxon>Arthropoda</taxon>
        <taxon>Chelicerata</taxon>
        <taxon>Arachnida</taxon>
        <taxon>Acari</taxon>
        <taxon>Parasitiformes</taxon>
        <taxon>Ixodida</taxon>
        <taxon>Ixodoidea</taxon>
        <taxon>Ixodidae</taxon>
        <taxon>Rhipicephalinae</taxon>
        <taxon>Rhipicephalus</taxon>
        <taxon>Boophilus</taxon>
    </lineage>
</organism>
<reference evidence="2" key="2">
    <citation type="submission" date="2021-09" db="EMBL/GenBank/DDBJ databases">
        <authorList>
            <person name="Jia N."/>
            <person name="Wang J."/>
            <person name="Shi W."/>
            <person name="Du L."/>
            <person name="Sun Y."/>
            <person name="Zhan W."/>
            <person name="Jiang J."/>
            <person name="Wang Q."/>
            <person name="Zhang B."/>
            <person name="Ji P."/>
            <person name="Sakyi L.B."/>
            <person name="Cui X."/>
            <person name="Yuan T."/>
            <person name="Jiang B."/>
            <person name="Yang W."/>
            <person name="Lam T.T.-Y."/>
            <person name="Chang Q."/>
            <person name="Ding S."/>
            <person name="Wang X."/>
            <person name="Zhu J."/>
            <person name="Ruan X."/>
            <person name="Zhao L."/>
            <person name="Wei J."/>
            <person name="Que T."/>
            <person name="Du C."/>
            <person name="Cheng J."/>
            <person name="Dai P."/>
            <person name="Han X."/>
            <person name="Huang E."/>
            <person name="Gao Y."/>
            <person name="Liu J."/>
            <person name="Shao H."/>
            <person name="Ye R."/>
            <person name="Li L."/>
            <person name="Wei W."/>
            <person name="Wang X."/>
            <person name="Wang C."/>
            <person name="Huo Q."/>
            <person name="Li W."/>
            <person name="Guo W."/>
            <person name="Chen H."/>
            <person name="Chen S."/>
            <person name="Zhou L."/>
            <person name="Zhou L."/>
            <person name="Ni X."/>
            <person name="Tian J."/>
            <person name="Zhou Y."/>
            <person name="Sheng Y."/>
            <person name="Liu T."/>
            <person name="Pan Y."/>
            <person name="Xia L."/>
            <person name="Li J."/>
            <person name="Zhao F."/>
            <person name="Cao W."/>
        </authorList>
    </citation>
    <scope>NUCLEOTIDE SEQUENCE</scope>
    <source>
        <strain evidence="2">Rmic-2018</strain>
        <tissue evidence="2">Larvae</tissue>
    </source>
</reference>
<evidence type="ECO:0000313" key="2">
    <source>
        <dbReference type="EMBL" id="KAH8028891.1"/>
    </source>
</evidence>
<gene>
    <name evidence="2" type="ORF">HPB51_020057</name>
</gene>
<dbReference type="AlphaFoldDB" id="A0A9J6E2X0"/>
<evidence type="ECO:0000256" key="1">
    <source>
        <dbReference type="SAM" id="MobiDB-lite"/>
    </source>
</evidence>
<keyword evidence="3" id="KW-1185">Reference proteome</keyword>
<name>A0A9J6E2X0_RHIMP</name>
<evidence type="ECO:0000313" key="3">
    <source>
        <dbReference type="Proteomes" id="UP000821866"/>
    </source>
</evidence>
<proteinExistence type="predicted"/>
<dbReference type="Proteomes" id="UP000821866">
    <property type="component" value="Chromosome 4"/>
</dbReference>
<reference evidence="2" key="1">
    <citation type="journal article" date="2020" name="Cell">
        <title>Large-Scale Comparative Analyses of Tick Genomes Elucidate Their Genetic Diversity and Vector Capacities.</title>
        <authorList>
            <consortium name="Tick Genome and Microbiome Consortium (TIGMIC)"/>
            <person name="Jia N."/>
            <person name="Wang J."/>
            <person name="Shi W."/>
            <person name="Du L."/>
            <person name="Sun Y."/>
            <person name="Zhan W."/>
            <person name="Jiang J.F."/>
            <person name="Wang Q."/>
            <person name="Zhang B."/>
            <person name="Ji P."/>
            <person name="Bell-Sakyi L."/>
            <person name="Cui X.M."/>
            <person name="Yuan T.T."/>
            <person name="Jiang B.G."/>
            <person name="Yang W.F."/>
            <person name="Lam T.T."/>
            <person name="Chang Q.C."/>
            <person name="Ding S.J."/>
            <person name="Wang X.J."/>
            <person name="Zhu J.G."/>
            <person name="Ruan X.D."/>
            <person name="Zhao L."/>
            <person name="Wei J.T."/>
            <person name="Ye R.Z."/>
            <person name="Que T.C."/>
            <person name="Du C.H."/>
            <person name="Zhou Y.H."/>
            <person name="Cheng J.X."/>
            <person name="Dai P.F."/>
            <person name="Guo W.B."/>
            <person name="Han X.H."/>
            <person name="Huang E.J."/>
            <person name="Li L.F."/>
            <person name="Wei W."/>
            <person name="Gao Y.C."/>
            <person name="Liu J.Z."/>
            <person name="Shao H.Z."/>
            <person name="Wang X."/>
            <person name="Wang C.C."/>
            <person name="Yang T.C."/>
            <person name="Huo Q.B."/>
            <person name="Li W."/>
            <person name="Chen H.Y."/>
            <person name="Chen S.E."/>
            <person name="Zhou L.G."/>
            <person name="Ni X.B."/>
            <person name="Tian J.H."/>
            <person name="Sheng Y."/>
            <person name="Liu T."/>
            <person name="Pan Y.S."/>
            <person name="Xia L.Y."/>
            <person name="Li J."/>
            <person name="Zhao F."/>
            <person name="Cao W.C."/>
        </authorList>
    </citation>
    <scope>NUCLEOTIDE SEQUENCE</scope>
    <source>
        <strain evidence="2">Rmic-2018</strain>
    </source>
</reference>
<accession>A0A9J6E2X0</accession>